<gene>
    <name evidence="1" type="ORF">HL667_28685</name>
</gene>
<reference evidence="1" key="1">
    <citation type="submission" date="2020-05" db="EMBL/GenBank/DDBJ databases">
        <title>Nod-independent and nitrogen-fixing Bradyrhizobium aeschynomene sp. nov. isolated from nodules of Aeschynomene indica.</title>
        <authorList>
            <person name="Zhang Z."/>
        </authorList>
    </citation>
    <scope>NUCLEOTIDE SEQUENCE</scope>
    <source>
        <strain evidence="1">83012</strain>
    </source>
</reference>
<evidence type="ECO:0000313" key="1">
    <source>
        <dbReference type="EMBL" id="NPU69010.1"/>
    </source>
</evidence>
<dbReference type="Proteomes" id="UP000886476">
    <property type="component" value="Unassembled WGS sequence"/>
</dbReference>
<accession>A0ABX2CMX2</accession>
<name>A0ABX2CMX2_9BRAD</name>
<proteinExistence type="predicted"/>
<organism evidence="1 2">
    <name type="scientific">Bradyrhizobium aeschynomenes</name>
    <dbReference type="NCBI Taxonomy" id="2734909"/>
    <lineage>
        <taxon>Bacteria</taxon>
        <taxon>Pseudomonadati</taxon>
        <taxon>Pseudomonadota</taxon>
        <taxon>Alphaproteobacteria</taxon>
        <taxon>Hyphomicrobiales</taxon>
        <taxon>Nitrobacteraceae</taxon>
        <taxon>Bradyrhizobium</taxon>
    </lineage>
</organism>
<comment type="caution">
    <text evidence="1">The sequence shown here is derived from an EMBL/GenBank/DDBJ whole genome shotgun (WGS) entry which is preliminary data.</text>
</comment>
<dbReference type="RefSeq" id="WP_172114073.1">
    <property type="nucleotide sequence ID" value="NZ_JABFDN010000014.1"/>
</dbReference>
<dbReference type="EMBL" id="JABFDN010000014">
    <property type="protein sequence ID" value="NPU69010.1"/>
    <property type="molecule type" value="Genomic_DNA"/>
</dbReference>
<evidence type="ECO:0000313" key="2">
    <source>
        <dbReference type="Proteomes" id="UP000886476"/>
    </source>
</evidence>
<keyword evidence="2" id="KW-1185">Reference proteome</keyword>
<protein>
    <submittedName>
        <fullName evidence="1">Uncharacterized protein</fullName>
    </submittedName>
</protein>
<sequence length="105" mass="11819">MTVIEHDFGIQQRQVERRFRALLSLDALHEANVRANPIPYLERASERIYQLEKALFEALQAATASTDEGSETISIGKAEHARLLQCQAIVARAYARLVADQPQTE</sequence>